<gene>
    <name evidence="1" type="ORF">SAMN06295912_107104</name>
</gene>
<dbReference type="AlphaFoldDB" id="A0A239ETP1"/>
<evidence type="ECO:0000313" key="1">
    <source>
        <dbReference type="EMBL" id="SNS48025.1"/>
    </source>
</evidence>
<sequence>MPDKRLLATQAALDEMRNIVAMLVGRALEGDTNAASIVLSKVLPSVKAQAEKVQFDLNTDAPISEQVAQVLDAIAAGAIAPDVGRLIIDSVARLSDVRATEELAARIEALEEARDARA</sequence>
<protein>
    <submittedName>
        <fullName evidence="1">Uncharacterized protein</fullName>
    </submittedName>
</protein>
<accession>A0A239ETP1</accession>
<evidence type="ECO:0000313" key="2">
    <source>
        <dbReference type="Proteomes" id="UP000198281"/>
    </source>
</evidence>
<reference evidence="2" key="1">
    <citation type="submission" date="2017-06" db="EMBL/GenBank/DDBJ databases">
        <authorList>
            <person name="Varghese N."/>
            <person name="Submissions S."/>
        </authorList>
    </citation>
    <scope>NUCLEOTIDE SEQUENCE [LARGE SCALE GENOMIC DNA]</scope>
    <source>
        <strain evidence="2">LNB2</strain>
    </source>
</reference>
<organism evidence="1 2">
    <name type="scientific">Edaphosphingomonas laterariae</name>
    <dbReference type="NCBI Taxonomy" id="861865"/>
    <lineage>
        <taxon>Bacteria</taxon>
        <taxon>Pseudomonadati</taxon>
        <taxon>Pseudomonadota</taxon>
        <taxon>Alphaproteobacteria</taxon>
        <taxon>Sphingomonadales</taxon>
        <taxon>Rhizorhabdaceae</taxon>
        <taxon>Edaphosphingomonas</taxon>
    </lineage>
</organism>
<proteinExistence type="predicted"/>
<name>A0A239ETP1_9SPHN</name>
<dbReference type="RefSeq" id="WP_245842755.1">
    <property type="nucleotide sequence ID" value="NZ_FZOS01000007.1"/>
</dbReference>
<keyword evidence="2" id="KW-1185">Reference proteome</keyword>
<dbReference type="Proteomes" id="UP000198281">
    <property type="component" value="Unassembled WGS sequence"/>
</dbReference>
<dbReference type="EMBL" id="FZOS01000007">
    <property type="protein sequence ID" value="SNS48025.1"/>
    <property type="molecule type" value="Genomic_DNA"/>
</dbReference>